<evidence type="ECO:0000256" key="7">
    <source>
        <dbReference type="ARBA" id="ARBA00048117"/>
    </source>
</evidence>
<feature type="binding site" evidence="8">
    <location>
        <position position="190"/>
    </location>
    <ligand>
        <name>substrate</name>
    </ligand>
</feature>
<comment type="similarity">
    <text evidence="8">Belongs to the KAE1 / TsaD family.</text>
</comment>
<accession>A0A366HI95</accession>
<dbReference type="PRINTS" id="PR00789">
    <property type="entry name" value="OSIALOPTASE"/>
</dbReference>
<dbReference type="InterPro" id="IPR000905">
    <property type="entry name" value="Gcp-like_dom"/>
</dbReference>
<dbReference type="EC" id="2.3.1.234" evidence="8"/>
<dbReference type="GO" id="GO:0002949">
    <property type="term" value="P:tRNA threonylcarbamoyladenosine modification"/>
    <property type="evidence" value="ECO:0007669"/>
    <property type="project" value="UniProtKB-UniRule"/>
</dbReference>
<dbReference type="PANTHER" id="PTHR11735">
    <property type="entry name" value="TRNA N6-ADENOSINE THREONYLCARBAMOYLTRANSFERASE"/>
    <property type="match status" value="1"/>
</dbReference>
<keyword evidence="11" id="KW-1185">Reference proteome</keyword>
<sequence length="344" mass="36453">MLSARLLALETSCDETAASVLTAEGAVLSSVVASQIEAHRIYGGVVPEVASRNHILHMRALVEQAVEEAGVTLKDIGAFAATSGPGLVSSLLIGSTTAKALALAEGRPFLAINHLEGHLLSPFMPTGESAPETLPEIPPHVALIVSGGHTMLLHVRGVGDYKLLGRTRDDAAGEAFDKVAKMLGLPYPGGPEIDRRAKAGRRDAYDFPRSMMERGSNEFSFSGLKTSVLYLLPKVDLTSERVMADVCASFQEAVVEVLVEKTVRAARACGEKLVAVSGGVSCNSRVRELFAKRAKDFGLTLQLAEPSYSTDNAAMIGFAAVQRWKAGYSSPLEVDVNPNLPLVG</sequence>
<feature type="binding site" evidence="8">
    <location>
        <position position="177"/>
    </location>
    <ligand>
        <name>substrate</name>
    </ligand>
</feature>
<feature type="binding site" evidence="8">
    <location>
        <begin position="144"/>
        <end position="148"/>
    </location>
    <ligand>
        <name>substrate</name>
    </ligand>
</feature>
<keyword evidence="1 8" id="KW-0963">Cytoplasm</keyword>
<feature type="binding site" evidence="8">
    <location>
        <position position="114"/>
    </location>
    <ligand>
        <name>Fe cation</name>
        <dbReference type="ChEBI" id="CHEBI:24875"/>
    </ligand>
</feature>
<dbReference type="GO" id="GO:0061711">
    <property type="term" value="F:tRNA N(6)-L-threonylcarbamoyladenine synthase activity"/>
    <property type="evidence" value="ECO:0007669"/>
    <property type="project" value="UniProtKB-EC"/>
</dbReference>
<dbReference type="NCBIfam" id="TIGR03723">
    <property type="entry name" value="T6A_TsaD_YgjD"/>
    <property type="match status" value="1"/>
</dbReference>
<dbReference type="CDD" id="cd24133">
    <property type="entry name" value="ASKHA_NBD_TsaD_bac"/>
    <property type="match status" value="1"/>
</dbReference>
<keyword evidence="3 8" id="KW-0819">tRNA processing</keyword>
<feature type="domain" description="Gcp-like" evidence="9">
    <location>
        <begin position="27"/>
        <end position="317"/>
    </location>
</feature>
<dbReference type="SUPFAM" id="SSF53067">
    <property type="entry name" value="Actin-like ATPase domain"/>
    <property type="match status" value="2"/>
</dbReference>
<comment type="subcellular location">
    <subcellularLocation>
        <location evidence="8">Cytoplasm</location>
    </subcellularLocation>
</comment>
<evidence type="ECO:0000256" key="8">
    <source>
        <dbReference type="HAMAP-Rule" id="MF_01445"/>
    </source>
</evidence>
<comment type="function">
    <text evidence="8">Required for the formation of a threonylcarbamoyl group on adenosine at position 37 (t(6)A37) in tRNAs that read codons beginning with adenine. Is involved in the transfer of the threonylcarbamoyl moiety of threonylcarbamoyl-AMP (TC-AMP) to the N6 group of A37, together with TsaE and TsaB. TsaD likely plays a direct catalytic role in this reaction.</text>
</comment>
<dbReference type="InterPro" id="IPR043129">
    <property type="entry name" value="ATPase_NBD"/>
</dbReference>
<keyword evidence="2 8" id="KW-0808">Transferase</keyword>
<gene>
    <name evidence="8" type="primary">tsaD</name>
    <name evidence="10" type="ORF">DES53_10688</name>
</gene>
<comment type="catalytic activity">
    <reaction evidence="7 8">
        <text>L-threonylcarbamoyladenylate + adenosine(37) in tRNA = N(6)-L-threonylcarbamoyladenosine(37) in tRNA + AMP + H(+)</text>
        <dbReference type="Rhea" id="RHEA:37059"/>
        <dbReference type="Rhea" id="RHEA-COMP:10162"/>
        <dbReference type="Rhea" id="RHEA-COMP:10163"/>
        <dbReference type="ChEBI" id="CHEBI:15378"/>
        <dbReference type="ChEBI" id="CHEBI:73682"/>
        <dbReference type="ChEBI" id="CHEBI:74411"/>
        <dbReference type="ChEBI" id="CHEBI:74418"/>
        <dbReference type="ChEBI" id="CHEBI:456215"/>
        <dbReference type="EC" id="2.3.1.234"/>
    </reaction>
</comment>
<dbReference type="EMBL" id="QNRR01000006">
    <property type="protein sequence ID" value="RBP42382.1"/>
    <property type="molecule type" value="Genomic_DNA"/>
</dbReference>
<dbReference type="PANTHER" id="PTHR11735:SF6">
    <property type="entry name" value="TRNA N6-ADENOSINE THREONYLCARBAMOYLTRANSFERASE, MITOCHONDRIAL"/>
    <property type="match status" value="1"/>
</dbReference>
<dbReference type="InterPro" id="IPR017861">
    <property type="entry name" value="KAE1/TsaD"/>
</dbReference>
<dbReference type="AlphaFoldDB" id="A0A366HI95"/>
<proteinExistence type="inferred from homology"/>
<comment type="cofactor">
    <cofactor evidence="8">
        <name>Fe(2+)</name>
        <dbReference type="ChEBI" id="CHEBI:29033"/>
    </cofactor>
    <text evidence="8">Binds 1 Fe(2+) ion per subunit.</text>
</comment>
<dbReference type="GO" id="GO:0005737">
    <property type="term" value="C:cytoplasm"/>
    <property type="evidence" value="ECO:0007669"/>
    <property type="project" value="UniProtKB-SubCell"/>
</dbReference>
<dbReference type="HAMAP" id="MF_01445">
    <property type="entry name" value="TsaD"/>
    <property type="match status" value="1"/>
</dbReference>
<evidence type="ECO:0000256" key="5">
    <source>
        <dbReference type="ARBA" id="ARBA00023004"/>
    </source>
</evidence>
<evidence type="ECO:0000256" key="3">
    <source>
        <dbReference type="ARBA" id="ARBA00022694"/>
    </source>
</evidence>
<dbReference type="InterPro" id="IPR022450">
    <property type="entry name" value="TsaD"/>
</dbReference>
<keyword evidence="5 8" id="KW-0408">Iron</keyword>
<evidence type="ECO:0000256" key="1">
    <source>
        <dbReference type="ARBA" id="ARBA00022490"/>
    </source>
</evidence>
<dbReference type="Proteomes" id="UP000253426">
    <property type="component" value="Unassembled WGS sequence"/>
</dbReference>
<evidence type="ECO:0000256" key="6">
    <source>
        <dbReference type="ARBA" id="ARBA00023315"/>
    </source>
</evidence>
<dbReference type="Pfam" id="PF00814">
    <property type="entry name" value="TsaD"/>
    <property type="match status" value="1"/>
</dbReference>
<dbReference type="NCBIfam" id="TIGR00329">
    <property type="entry name" value="gcp_kae1"/>
    <property type="match status" value="1"/>
</dbReference>
<evidence type="ECO:0000313" key="10">
    <source>
        <dbReference type="EMBL" id="RBP42382.1"/>
    </source>
</evidence>
<evidence type="ECO:0000256" key="4">
    <source>
        <dbReference type="ARBA" id="ARBA00022723"/>
    </source>
</evidence>
<dbReference type="OrthoDB" id="9806197at2"/>
<feature type="binding site" evidence="8">
    <location>
        <position position="194"/>
    </location>
    <ligand>
        <name>substrate</name>
    </ligand>
</feature>
<feature type="binding site" evidence="8">
    <location>
        <position position="311"/>
    </location>
    <ligand>
        <name>Fe cation</name>
        <dbReference type="ChEBI" id="CHEBI:24875"/>
    </ligand>
</feature>
<comment type="caution">
    <text evidence="10">The sequence shown here is derived from an EMBL/GenBank/DDBJ whole genome shotgun (WGS) entry which is preliminary data.</text>
</comment>
<organism evidence="10 11">
    <name type="scientific">Roseimicrobium gellanilyticum</name>
    <dbReference type="NCBI Taxonomy" id="748857"/>
    <lineage>
        <taxon>Bacteria</taxon>
        <taxon>Pseudomonadati</taxon>
        <taxon>Verrucomicrobiota</taxon>
        <taxon>Verrucomicrobiia</taxon>
        <taxon>Verrucomicrobiales</taxon>
        <taxon>Verrucomicrobiaceae</taxon>
        <taxon>Roseimicrobium</taxon>
    </lineage>
</organism>
<keyword evidence="4 8" id="KW-0479">Metal-binding</keyword>
<protein>
    <recommendedName>
        <fullName evidence="8">tRNA N6-adenosine threonylcarbamoyltransferase</fullName>
        <ecNumber evidence="8">2.3.1.234</ecNumber>
    </recommendedName>
    <alternativeName>
        <fullName evidence="8">N6-L-threonylcarbamoyladenine synthase</fullName>
        <shortName evidence="8">t(6)A synthase</shortName>
    </alternativeName>
    <alternativeName>
        <fullName evidence="8">t(6)A37 threonylcarbamoyladenosine biosynthesis protein TsaD</fullName>
    </alternativeName>
    <alternativeName>
        <fullName evidence="8">tRNA threonylcarbamoyladenosine biosynthesis protein TsaD</fullName>
    </alternativeName>
</protein>
<dbReference type="GO" id="GO:0005506">
    <property type="term" value="F:iron ion binding"/>
    <property type="evidence" value="ECO:0007669"/>
    <property type="project" value="UniProtKB-UniRule"/>
</dbReference>
<evidence type="ECO:0000256" key="2">
    <source>
        <dbReference type="ARBA" id="ARBA00022679"/>
    </source>
</evidence>
<feature type="binding site" evidence="8">
    <location>
        <position position="118"/>
    </location>
    <ligand>
        <name>Fe cation</name>
        <dbReference type="ChEBI" id="CHEBI:24875"/>
    </ligand>
</feature>
<name>A0A366HI95_9BACT</name>
<dbReference type="FunFam" id="3.30.420.40:FF:000040">
    <property type="entry name" value="tRNA N6-adenosine threonylcarbamoyltransferase"/>
    <property type="match status" value="1"/>
</dbReference>
<evidence type="ECO:0000259" key="9">
    <source>
        <dbReference type="Pfam" id="PF00814"/>
    </source>
</evidence>
<evidence type="ECO:0000313" key="11">
    <source>
        <dbReference type="Proteomes" id="UP000253426"/>
    </source>
</evidence>
<reference evidence="10 11" key="1">
    <citation type="submission" date="2018-06" db="EMBL/GenBank/DDBJ databases">
        <title>Genomic Encyclopedia of Type Strains, Phase IV (KMG-IV): sequencing the most valuable type-strain genomes for metagenomic binning, comparative biology and taxonomic classification.</title>
        <authorList>
            <person name="Goeker M."/>
        </authorList>
    </citation>
    <scope>NUCLEOTIDE SEQUENCE [LARGE SCALE GENOMIC DNA]</scope>
    <source>
        <strain evidence="10 11">DSM 25532</strain>
    </source>
</reference>
<feature type="binding site" evidence="8">
    <location>
        <position position="283"/>
    </location>
    <ligand>
        <name>substrate</name>
    </ligand>
</feature>
<keyword evidence="6 8" id="KW-0012">Acyltransferase</keyword>
<dbReference type="Gene3D" id="3.30.420.40">
    <property type="match status" value="2"/>
</dbReference>
<dbReference type="RefSeq" id="WP_113959519.1">
    <property type="nucleotide sequence ID" value="NZ_QNRR01000006.1"/>
</dbReference>